<accession>A0ABW7U8D3</accession>
<sequence>MSYITPRPDIRRAPTTPAQRRDWRAHHGRSDNAFMNLSAAFTLEGPLDEGALRRAVDRLVARHEALRTEFRTDGDLLWQHVLPATAEHLPSLTTEDLADDALDPDQAERRWAAAVADRSFDLEAGPPARFALARTGPERAILCVVLHHIICDQTSVRIALRDLAALYTAEITSAPAELPELPVQFPDYAHWWHERSTTGGFDRNLAHWARSLADAPAVTPLPVTPSQDRHATTYTTPLPHHSADRLARAAAEARTTPYVLLLSAFGGALADLTGAREHLVECGYANRLSAPLWEGVGRFSNNLVLRVPTDPGAGTREQLAATHRAAMTAFAHARVSLDAVNEAALLDRQYVPNPESAVAFQLIDGFTDLLPLPGVVAEQHPTAAGSILDLLSVMVERNGSRLTLRTTYCPSLLSTTWIEDLARRFLDRLDALVADVEHDRTAEATA</sequence>
<dbReference type="Proteomes" id="UP001611339">
    <property type="component" value="Unassembled WGS sequence"/>
</dbReference>
<name>A0ABW7U8D3_9ACTN</name>
<evidence type="ECO:0000313" key="4">
    <source>
        <dbReference type="Proteomes" id="UP001611339"/>
    </source>
</evidence>
<dbReference type="Pfam" id="PF00668">
    <property type="entry name" value="Condensation"/>
    <property type="match status" value="1"/>
</dbReference>
<gene>
    <name evidence="3" type="ORF">ACH407_13560</name>
</gene>
<dbReference type="InterPro" id="IPR001242">
    <property type="entry name" value="Condensation_dom"/>
</dbReference>
<proteinExistence type="predicted"/>
<comment type="caution">
    <text evidence="3">The sequence shown here is derived from an EMBL/GenBank/DDBJ whole genome shotgun (WGS) entry which is preliminary data.</text>
</comment>
<dbReference type="Gene3D" id="3.30.559.10">
    <property type="entry name" value="Chloramphenicol acetyltransferase-like domain"/>
    <property type="match status" value="1"/>
</dbReference>
<dbReference type="PANTHER" id="PTHR45527:SF1">
    <property type="entry name" value="FATTY ACID SYNTHASE"/>
    <property type="match status" value="1"/>
</dbReference>
<dbReference type="SUPFAM" id="SSF52777">
    <property type="entry name" value="CoA-dependent acyltransferases"/>
    <property type="match status" value="2"/>
</dbReference>
<feature type="domain" description="Condensation" evidence="2">
    <location>
        <begin position="13"/>
        <end position="438"/>
    </location>
</feature>
<dbReference type="EMBL" id="JBIRUI010000005">
    <property type="protein sequence ID" value="MFI1714585.1"/>
    <property type="molecule type" value="Genomic_DNA"/>
</dbReference>
<protein>
    <submittedName>
        <fullName evidence="3">Condensation domain-containing protein</fullName>
    </submittedName>
</protein>
<evidence type="ECO:0000313" key="3">
    <source>
        <dbReference type="EMBL" id="MFI1714585.1"/>
    </source>
</evidence>
<dbReference type="Gene3D" id="3.30.559.30">
    <property type="entry name" value="Nonribosomal peptide synthetase, condensation domain"/>
    <property type="match status" value="1"/>
</dbReference>
<organism evidence="3 4">
    <name type="scientific">Streptomyces litmocidini</name>
    <dbReference type="NCBI Taxonomy" id="67318"/>
    <lineage>
        <taxon>Bacteria</taxon>
        <taxon>Bacillati</taxon>
        <taxon>Actinomycetota</taxon>
        <taxon>Actinomycetes</taxon>
        <taxon>Kitasatosporales</taxon>
        <taxon>Streptomycetaceae</taxon>
        <taxon>Streptomyces</taxon>
    </lineage>
</organism>
<dbReference type="PANTHER" id="PTHR45527">
    <property type="entry name" value="NONRIBOSOMAL PEPTIDE SYNTHETASE"/>
    <property type="match status" value="1"/>
</dbReference>
<feature type="region of interest" description="Disordered" evidence="1">
    <location>
        <begin position="1"/>
        <end position="23"/>
    </location>
</feature>
<keyword evidence="4" id="KW-1185">Reference proteome</keyword>
<evidence type="ECO:0000256" key="1">
    <source>
        <dbReference type="SAM" id="MobiDB-lite"/>
    </source>
</evidence>
<reference evidence="3 4" key="1">
    <citation type="submission" date="2024-10" db="EMBL/GenBank/DDBJ databases">
        <title>The Natural Products Discovery Center: Release of the First 8490 Sequenced Strains for Exploring Actinobacteria Biosynthetic Diversity.</title>
        <authorList>
            <person name="Kalkreuter E."/>
            <person name="Kautsar S.A."/>
            <person name="Yang D."/>
            <person name="Bader C.D."/>
            <person name="Teijaro C.N."/>
            <person name="Fluegel L."/>
            <person name="Davis C.M."/>
            <person name="Simpson J.R."/>
            <person name="Lauterbach L."/>
            <person name="Steele A.D."/>
            <person name="Gui C."/>
            <person name="Meng S."/>
            <person name="Li G."/>
            <person name="Viehrig K."/>
            <person name="Ye F."/>
            <person name="Su P."/>
            <person name="Kiefer A.F."/>
            <person name="Nichols A."/>
            <person name="Cepeda A.J."/>
            <person name="Yan W."/>
            <person name="Fan B."/>
            <person name="Jiang Y."/>
            <person name="Adhikari A."/>
            <person name="Zheng C.-J."/>
            <person name="Schuster L."/>
            <person name="Cowan T.M."/>
            <person name="Smanski M.J."/>
            <person name="Chevrette M.G."/>
            <person name="De Carvalho L.P.S."/>
            <person name="Shen B."/>
        </authorList>
    </citation>
    <scope>NUCLEOTIDE SEQUENCE [LARGE SCALE GENOMIC DNA]</scope>
    <source>
        <strain evidence="3 4">NPDC020602</strain>
    </source>
</reference>
<dbReference type="RefSeq" id="WP_398709095.1">
    <property type="nucleotide sequence ID" value="NZ_JBIRUI010000005.1"/>
</dbReference>
<dbReference type="InterPro" id="IPR023213">
    <property type="entry name" value="CAT-like_dom_sf"/>
</dbReference>
<evidence type="ECO:0000259" key="2">
    <source>
        <dbReference type="Pfam" id="PF00668"/>
    </source>
</evidence>